<evidence type="ECO:0000313" key="4">
    <source>
        <dbReference type="Proteomes" id="UP001562354"/>
    </source>
</evidence>
<sequence>MAAAAAPAAAAPATMPQQHSDIDAHRLSNSELDSWSSNMSDARTVYAPSLADTASIYTTATTSSTRSMRDRFKMTFRRKKRFDPFSNELTESSTGTSTLKTQRSNSTIKDHRPSLESIGHISHFRKNSDSPKAKRKSKEGAWNPETKTFTLNKDTGEVGDYTDMMHALVHHDTNDSTPEHIVDYGENRDPGEPMVASLPSKVWKHIAEYLSISDTACLSLSSKTLLDRVGIDSWQALKSPYYKFQRLNFLKRMDSALPNHLYCPICEIYHIRTQKGHENMKPTLVLNHLFKCPHLDQIPPRTRIASGRTLPFTFVQLALRADKWGPEYGVTLNSMARRWKEPETGWSHTTVYRIHNGHLLMRVVSQKAAVGGMVEAAKRGFFYNMYEDFTPYFSVCAHWRDGDLMKICKCAVDHLPPPKYRIRDAHKMEQTALPERPRIVAMCGNCQPMRRCPECPTEYLVELKLVEDLKDPIYRFKQAIVITRWSDLGDGSTPDNVEWASINGNAYYSSVIEIGRRAISGIFESKTSNDNMNIPGQRVVSLNPKGEHEGEEGDSWY</sequence>
<dbReference type="EMBL" id="JBFMKM010000004">
    <property type="protein sequence ID" value="KAL1306469.1"/>
    <property type="molecule type" value="Genomic_DNA"/>
</dbReference>
<feature type="region of interest" description="Disordered" evidence="1">
    <location>
        <begin position="533"/>
        <end position="557"/>
    </location>
</feature>
<name>A0ABR3PKD8_9PEZI</name>
<keyword evidence="4" id="KW-1185">Reference proteome</keyword>
<dbReference type="InterPro" id="IPR001810">
    <property type="entry name" value="F-box_dom"/>
</dbReference>
<dbReference type="GeneID" id="95978866"/>
<dbReference type="Proteomes" id="UP001562354">
    <property type="component" value="Unassembled WGS sequence"/>
</dbReference>
<accession>A0ABR3PKD8</accession>
<feature type="region of interest" description="Disordered" evidence="1">
    <location>
        <begin position="85"/>
        <end position="154"/>
    </location>
</feature>
<protein>
    <recommendedName>
        <fullName evidence="2">F-box domain-containing protein</fullName>
    </recommendedName>
</protein>
<dbReference type="PROSITE" id="PS50181">
    <property type="entry name" value="FBOX"/>
    <property type="match status" value="1"/>
</dbReference>
<evidence type="ECO:0000259" key="2">
    <source>
        <dbReference type="PROSITE" id="PS50181"/>
    </source>
</evidence>
<proteinExistence type="predicted"/>
<dbReference type="RefSeq" id="XP_069202741.1">
    <property type="nucleotide sequence ID" value="XM_069344913.1"/>
</dbReference>
<feature type="region of interest" description="Disordered" evidence="1">
    <location>
        <begin position="1"/>
        <end position="36"/>
    </location>
</feature>
<gene>
    <name evidence="3" type="ORF">AAFC00_005167</name>
</gene>
<evidence type="ECO:0000313" key="3">
    <source>
        <dbReference type="EMBL" id="KAL1306469.1"/>
    </source>
</evidence>
<feature type="compositionally biased region" description="Low complexity" evidence="1">
    <location>
        <begin position="1"/>
        <end position="13"/>
    </location>
</feature>
<comment type="caution">
    <text evidence="3">The sequence shown here is derived from an EMBL/GenBank/DDBJ whole genome shotgun (WGS) entry which is preliminary data.</text>
</comment>
<reference evidence="3 4" key="1">
    <citation type="submission" date="2024-07" db="EMBL/GenBank/DDBJ databases">
        <title>Draft sequence of the Neodothiora populina.</title>
        <authorList>
            <person name="Drown D.D."/>
            <person name="Schuette U.S."/>
            <person name="Buechlein A.B."/>
            <person name="Rusch D.R."/>
            <person name="Winton L.W."/>
            <person name="Adams G.A."/>
        </authorList>
    </citation>
    <scope>NUCLEOTIDE SEQUENCE [LARGE SCALE GENOMIC DNA]</scope>
    <source>
        <strain evidence="3 4">CPC 39397</strain>
    </source>
</reference>
<feature type="domain" description="F-box" evidence="2">
    <location>
        <begin position="192"/>
        <end position="237"/>
    </location>
</feature>
<evidence type="ECO:0000256" key="1">
    <source>
        <dbReference type="SAM" id="MobiDB-lite"/>
    </source>
</evidence>
<organism evidence="3 4">
    <name type="scientific">Neodothiora populina</name>
    <dbReference type="NCBI Taxonomy" id="2781224"/>
    <lineage>
        <taxon>Eukaryota</taxon>
        <taxon>Fungi</taxon>
        <taxon>Dikarya</taxon>
        <taxon>Ascomycota</taxon>
        <taxon>Pezizomycotina</taxon>
        <taxon>Dothideomycetes</taxon>
        <taxon>Dothideomycetidae</taxon>
        <taxon>Dothideales</taxon>
        <taxon>Dothioraceae</taxon>
        <taxon>Neodothiora</taxon>
    </lineage>
</organism>
<feature type="compositionally biased region" description="Low complexity" evidence="1">
    <location>
        <begin position="86"/>
        <end position="99"/>
    </location>
</feature>